<evidence type="ECO:0000256" key="1">
    <source>
        <dbReference type="ARBA" id="ARBA00011947"/>
    </source>
</evidence>
<dbReference type="SUPFAM" id="SSF55831">
    <property type="entry name" value="Thymidylate synthase/dCMP hydroxymethylase"/>
    <property type="match status" value="1"/>
</dbReference>
<evidence type="ECO:0000256" key="4">
    <source>
        <dbReference type="HAMAP-Rule" id="MF_00008"/>
    </source>
</evidence>
<dbReference type="EMBL" id="AMFJ01034345">
    <property type="protein sequence ID" value="EKD29597.1"/>
    <property type="molecule type" value="Genomic_DNA"/>
</dbReference>
<gene>
    <name evidence="4" type="primary">thyA</name>
    <name evidence="6" type="ORF">ACD_78C00345G0004</name>
</gene>
<accession>K1XWI6</accession>
<comment type="pathway">
    <text evidence="4">Pyrimidine metabolism; dTTP biosynthesis.</text>
</comment>
<sequence>MNTPKHPEYQYLDLMKEILEKGNEKKIFLAPEVLKQYEEKGETPPFIQSLFGRQTRYDLSQWFPLLTTKKVFLRAIIHELLWFIRGDSNIKNLVDNDVHIWDEWPYKNYKAAMMKGEVPDLTQDEFIAKIKESSEFALKWGDLGNVYGVQWRRWKSSDGRVIDQLGWAINELKTNPFRKSIVVSAWNPEFIYAMAASRDTAMAIPPCHTIFQFSVVDNKLSLHLYQRSADLFLGVPFNIASYALFTMMLAQVTGLEPGEFVHTFGDVHLYSNHLEQAKEQITREPKPFPKMIINPEVKNIDDFKYEDFQIGGYDPWPTLRWDITAVGWF</sequence>
<dbReference type="GO" id="GO:0004799">
    <property type="term" value="F:thymidylate synthase activity"/>
    <property type="evidence" value="ECO:0007669"/>
    <property type="project" value="UniProtKB-UniRule"/>
</dbReference>
<dbReference type="GO" id="GO:0032259">
    <property type="term" value="P:methylation"/>
    <property type="evidence" value="ECO:0007669"/>
    <property type="project" value="UniProtKB-KW"/>
</dbReference>
<dbReference type="GO" id="GO:0006231">
    <property type="term" value="P:dTMP biosynthetic process"/>
    <property type="evidence" value="ECO:0007669"/>
    <property type="project" value="UniProtKB-UniRule"/>
</dbReference>
<dbReference type="Pfam" id="PF00303">
    <property type="entry name" value="Thymidylat_synt"/>
    <property type="match status" value="1"/>
</dbReference>
<keyword evidence="3 4" id="KW-0808">Transferase</keyword>
<dbReference type="HAMAP" id="MF_00008">
    <property type="entry name" value="Thymidy_synth_bact"/>
    <property type="match status" value="1"/>
</dbReference>
<feature type="binding site" description="in other chain" evidence="4">
    <location>
        <begin position="268"/>
        <end position="270"/>
    </location>
    <ligand>
        <name>dUMP</name>
        <dbReference type="ChEBI" id="CHEBI:246422"/>
        <note>ligand shared between dimeric partners</note>
    </ligand>
</feature>
<organism evidence="6">
    <name type="scientific">uncultured bacterium</name>
    <name type="common">gcode 4</name>
    <dbReference type="NCBI Taxonomy" id="1234023"/>
    <lineage>
        <taxon>Bacteria</taxon>
        <taxon>environmental samples</taxon>
    </lineage>
</organism>
<dbReference type="CDD" id="cd00351">
    <property type="entry name" value="TS_Pyrimidine_HMase"/>
    <property type="match status" value="1"/>
</dbReference>
<proteinExistence type="inferred from homology"/>
<feature type="binding site" description="in other chain" evidence="4">
    <location>
        <begin position="227"/>
        <end position="230"/>
    </location>
    <ligand>
        <name>dUMP</name>
        <dbReference type="ChEBI" id="CHEBI:246422"/>
        <note>ligand shared between dimeric partners</note>
    </ligand>
</feature>
<comment type="catalytic activity">
    <reaction evidence="4">
        <text>dUMP + (6R)-5,10-methylene-5,6,7,8-tetrahydrofolate = 7,8-dihydrofolate + dTMP</text>
        <dbReference type="Rhea" id="RHEA:12104"/>
        <dbReference type="ChEBI" id="CHEBI:15636"/>
        <dbReference type="ChEBI" id="CHEBI:57451"/>
        <dbReference type="ChEBI" id="CHEBI:63528"/>
        <dbReference type="ChEBI" id="CHEBI:246422"/>
        <dbReference type="EC" id="2.1.1.45"/>
    </reaction>
</comment>
<evidence type="ECO:0000256" key="2">
    <source>
        <dbReference type="ARBA" id="ARBA00022603"/>
    </source>
</evidence>
<comment type="function">
    <text evidence="4">Catalyzes the reductive methylation of 2'-deoxyuridine-5'-monophosphate (dUMP) to 2'-deoxythymidine-5'-monophosphate (dTMP) while utilizing 5,10-methylenetetrahydrofolate (mTHF) as the methyl donor and reductant in the reaction, yielding dihydrofolate (DHF) as a by-product. This enzymatic reaction provides an intracellular de novo source of dTMP, an essential precursor for DNA biosynthesis.</text>
</comment>
<comment type="subcellular location">
    <subcellularLocation>
        <location evidence="4">Cytoplasm</location>
    </subcellularLocation>
</comment>
<keyword evidence="2 4" id="KW-0489">Methyltransferase</keyword>
<dbReference type="AlphaFoldDB" id="K1XWI6"/>
<dbReference type="InterPro" id="IPR000398">
    <property type="entry name" value="Thymidylate_synthase"/>
</dbReference>
<dbReference type="InterPro" id="IPR023451">
    <property type="entry name" value="Thymidate_synth/dCMP_Mease_dom"/>
</dbReference>
<comment type="subunit">
    <text evidence="4">Homodimer.</text>
</comment>
<dbReference type="GO" id="GO:0005829">
    <property type="term" value="C:cytosol"/>
    <property type="evidence" value="ECO:0007669"/>
    <property type="project" value="TreeGrafter"/>
</dbReference>
<dbReference type="PANTHER" id="PTHR11548">
    <property type="entry name" value="THYMIDYLATE SYNTHASE 1"/>
    <property type="match status" value="1"/>
</dbReference>
<dbReference type="Gene3D" id="3.30.572.10">
    <property type="entry name" value="Thymidylate synthase/dCMP hydroxymethylase domain"/>
    <property type="match status" value="1"/>
</dbReference>
<evidence type="ECO:0000313" key="6">
    <source>
        <dbReference type="EMBL" id="EKD29597.1"/>
    </source>
</evidence>
<dbReference type="PANTHER" id="PTHR11548:SF1">
    <property type="entry name" value="THYMIDYLATE SYNTHASE 1"/>
    <property type="match status" value="1"/>
</dbReference>
<evidence type="ECO:0000259" key="5">
    <source>
        <dbReference type="Pfam" id="PF00303"/>
    </source>
</evidence>
<dbReference type="InterPro" id="IPR045097">
    <property type="entry name" value="Thymidate_synth/dCMP_Mease"/>
</dbReference>
<feature type="domain" description="Thymidylate synthase/dCMP hydroxymethylase" evidence="5">
    <location>
        <begin position="10"/>
        <end position="323"/>
    </location>
</feature>
<dbReference type="NCBIfam" id="TIGR03284">
    <property type="entry name" value="thym_sym"/>
    <property type="match status" value="1"/>
</dbReference>
<protein>
    <recommendedName>
        <fullName evidence="1 4">Thymidylate synthase</fullName>
        <shortName evidence="4">TS</shortName>
        <shortName evidence="4">TSase</shortName>
        <ecNumber evidence="1 4">2.1.1.45</ecNumber>
    </recommendedName>
</protein>
<dbReference type="GO" id="GO:0006235">
    <property type="term" value="P:dTTP biosynthetic process"/>
    <property type="evidence" value="ECO:0007669"/>
    <property type="project" value="UniProtKB-UniRule"/>
</dbReference>
<dbReference type="NCBIfam" id="NF002496">
    <property type="entry name" value="PRK01827.1-2"/>
    <property type="match status" value="1"/>
</dbReference>
<comment type="caution">
    <text evidence="4">Lacks conserved residue(s) required for the propagation of feature annotation.</text>
</comment>
<dbReference type="InterPro" id="IPR036926">
    <property type="entry name" value="Thymidate_synth/dCMP_Mease_sf"/>
</dbReference>
<comment type="similarity">
    <text evidence="4">Belongs to the thymidylate synthase family. Bacterial-type ThyA subfamily.</text>
</comment>
<reference evidence="6" key="1">
    <citation type="journal article" date="2012" name="Science">
        <title>Fermentation, hydrogen, and sulfur metabolism in multiple uncultivated bacterial phyla.</title>
        <authorList>
            <person name="Wrighton K.C."/>
            <person name="Thomas B.C."/>
            <person name="Sharon I."/>
            <person name="Miller C.S."/>
            <person name="Castelle C.J."/>
            <person name="VerBerkmoes N.C."/>
            <person name="Wilkins M.J."/>
            <person name="Hettich R.L."/>
            <person name="Lipton M.S."/>
            <person name="Williams K.H."/>
            <person name="Long P.E."/>
            <person name="Banfield J.F."/>
        </authorList>
    </citation>
    <scope>NUCLEOTIDE SEQUENCE [LARGE SCALE GENOMIC DNA]</scope>
</reference>
<keyword evidence="4" id="KW-0545">Nucleotide biosynthesis</keyword>
<dbReference type="PRINTS" id="PR00108">
    <property type="entry name" value="THYMDSNTHASE"/>
</dbReference>
<keyword evidence="4" id="KW-0963">Cytoplasm</keyword>
<feature type="active site" description="Nucleophile" evidence="4">
    <location>
        <position position="207"/>
    </location>
</feature>
<evidence type="ECO:0000256" key="3">
    <source>
        <dbReference type="ARBA" id="ARBA00022679"/>
    </source>
</evidence>
<dbReference type="EC" id="2.1.1.45" evidence="1 4"/>
<name>K1XWI6_9BACT</name>
<dbReference type="NCBIfam" id="NF002497">
    <property type="entry name" value="PRK01827.1-3"/>
    <property type="match status" value="1"/>
</dbReference>
<feature type="binding site" description="in other chain" evidence="4">
    <location>
        <position position="238"/>
    </location>
    <ligand>
        <name>dUMP</name>
        <dbReference type="ChEBI" id="CHEBI:246422"/>
        <note>ligand shared between dimeric partners</note>
    </ligand>
</feature>
<dbReference type="UniPathway" id="UPA00575"/>
<comment type="caution">
    <text evidence="6">The sequence shown here is derived from an EMBL/GenBank/DDBJ whole genome shotgun (WGS) entry which is preliminary data.</text>
</comment>
<feature type="binding site" evidence="4">
    <location>
        <position position="230"/>
    </location>
    <ligand>
        <name>(6R)-5,10-methylene-5,6,7,8-tetrahydrofolate</name>
        <dbReference type="ChEBI" id="CHEBI:15636"/>
    </ligand>
</feature>